<dbReference type="AlphaFoldDB" id="A0A9W9NIB2"/>
<organism evidence="2 3">
    <name type="scientific">Penicillium chermesinum</name>
    <dbReference type="NCBI Taxonomy" id="63820"/>
    <lineage>
        <taxon>Eukaryota</taxon>
        <taxon>Fungi</taxon>
        <taxon>Dikarya</taxon>
        <taxon>Ascomycota</taxon>
        <taxon>Pezizomycotina</taxon>
        <taxon>Eurotiomycetes</taxon>
        <taxon>Eurotiomycetidae</taxon>
        <taxon>Eurotiales</taxon>
        <taxon>Aspergillaceae</taxon>
        <taxon>Penicillium</taxon>
    </lineage>
</organism>
<feature type="region of interest" description="Disordered" evidence="1">
    <location>
        <begin position="73"/>
        <end position="104"/>
    </location>
</feature>
<accession>A0A9W9NIB2</accession>
<dbReference type="OrthoDB" id="2537141at2759"/>
<feature type="compositionally biased region" description="Basic residues" evidence="1">
    <location>
        <begin position="78"/>
        <end position="92"/>
    </location>
</feature>
<evidence type="ECO:0000256" key="1">
    <source>
        <dbReference type="SAM" id="MobiDB-lite"/>
    </source>
</evidence>
<comment type="caution">
    <text evidence="2">The sequence shown here is derived from an EMBL/GenBank/DDBJ whole genome shotgun (WGS) entry which is preliminary data.</text>
</comment>
<dbReference type="GeneID" id="83206106"/>
<dbReference type="Proteomes" id="UP001150941">
    <property type="component" value="Unassembled WGS sequence"/>
</dbReference>
<proteinExistence type="predicted"/>
<feature type="region of interest" description="Disordered" evidence="1">
    <location>
        <begin position="327"/>
        <end position="361"/>
    </location>
</feature>
<sequence>MTSLGLKRPLESPLASEINCRKEHLKHTACSPDRDLTLHDCLRRNEPHAFERRPRRKTREDRYEYKPVASTTCQPRTTKNKSRHRVRRSRKHTMNDDFQAPNVPRGRLTLQTNQRLGIFGRAKASSPMRFNETMDMARFKPKLEQTLCGDSVSRLERQPKSNLNNLGRKDLPHHLYFGSPTWPGSKSRRLGFPIVEAFEETTKSGQPTTPEMVGQLLSCHSATPFTWSETASKAPDDEKEIEGYLMEILHAGVLPVTTGERPVFTSANKKYCNLDDLKLLLQSRMALWNESHDAGSIISISTALDIPSEHEMPSNTSSYHDRAVTGVMRPSNINPNDSIKGMRPELSCSSPSRNFTSDPTGLTNTKLNTHDGPTQSSQSVEHNQSIRIGEVDVGADTDVTFFRSLDAAFWAIMGPQGDNEISHMKSPCLMPQPDVRNPKEESLLKTVNSSFFGSIDTLSHPAVEIETAQRPIDSKVPLAAHHEPAEFIAPNGEERLDLSSSSVFLVTKKQSDFTAPTAPPTTHLYPPGFWRRNILY</sequence>
<reference evidence="2" key="1">
    <citation type="submission" date="2022-11" db="EMBL/GenBank/DDBJ databases">
        <authorList>
            <person name="Petersen C."/>
        </authorList>
    </citation>
    <scope>NUCLEOTIDE SEQUENCE</scope>
    <source>
        <strain evidence="2">IBT 19713</strain>
    </source>
</reference>
<gene>
    <name evidence="2" type="ORF">N7468_009507</name>
</gene>
<reference evidence="2" key="2">
    <citation type="journal article" date="2023" name="IMA Fungus">
        <title>Comparative genomic study of the Penicillium genus elucidates a diverse pangenome and 15 lateral gene transfer events.</title>
        <authorList>
            <person name="Petersen C."/>
            <person name="Sorensen T."/>
            <person name="Nielsen M.R."/>
            <person name="Sondergaard T.E."/>
            <person name="Sorensen J.L."/>
            <person name="Fitzpatrick D.A."/>
            <person name="Frisvad J.C."/>
            <person name="Nielsen K.L."/>
        </authorList>
    </citation>
    <scope>NUCLEOTIDE SEQUENCE</scope>
    <source>
        <strain evidence="2">IBT 19713</strain>
    </source>
</reference>
<protein>
    <submittedName>
        <fullName evidence="2">Uncharacterized protein</fullName>
    </submittedName>
</protein>
<dbReference type="EMBL" id="JAPQKS010000007">
    <property type="protein sequence ID" value="KAJ5220303.1"/>
    <property type="molecule type" value="Genomic_DNA"/>
</dbReference>
<evidence type="ECO:0000313" key="2">
    <source>
        <dbReference type="EMBL" id="KAJ5220303.1"/>
    </source>
</evidence>
<name>A0A9W9NIB2_9EURO</name>
<evidence type="ECO:0000313" key="3">
    <source>
        <dbReference type="Proteomes" id="UP001150941"/>
    </source>
</evidence>
<dbReference type="RefSeq" id="XP_058327133.1">
    <property type="nucleotide sequence ID" value="XM_058478803.1"/>
</dbReference>
<feature type="compositionally biased region" description="Polar residues" evidence="1">
    <location>
        <begin position="347"/>
        <end position="361"/>
    </location>
</feature>
<keyword evidence="3" id="KW-1185">Reference proteome</keyword>